<keyword evidence="1" id="KW-0472">Membrane</keyword>
<sequence>MAQFSMLSYLPRGSFIHKLTGTTKLCFFLMVSIAAMVSYDTRVLAVLLVLSLSLFKMSRLTFKDVKWVLWLAFVFLVLNNLFIYIFSPEYGVELYESRTVLFTLVGRYTI</sequence>
<evidence type="ECO:0000256" key="1">
    <source>
        <dbReference type="SAM" id="Phobius"/>
    </source>
</evidence>
<proteinExistence type="predicted"/>
<dbReference type="EMBL" id="AMCI01001273">
    <property type="protein sequence ID" value="EJX06058.1"/>
    <property type="molecule type" value="Genomic_DNA"/>
</dbReference>
<reference evidence="2" key="1">
    <citation type="journal article" date="2012" name="PLoS ONE">
        <title>Gene sets for utilization of primary and secondary nutrition supplies in the distal gut of endangered iberian lynx.</title>
        <authorList>
            <person name="Alcaide M."/>
            <person name="Messina E."/>
            <person name="Richter M."/>
            <person name="Bargiela R."/>
            <person name="Peplies J."/>
            <person name="Huws S.A."/>
            <person name="Newbold C.J."/>
            <person name="Golyshin P.N."/>
            <person name="Simon M.A."/>
            <person name="Lopez G."/>
            <person name="Yakimov M.M."/>
            <person name="Ferrer M."/>
        </authorList>
    </citation>
    <scope>NUCLEOTIDE SEQUENCE</scope>
</reference>
<keyword evidence="1" id="KW-1133">Transmembrane helix</keyword>
<name>J9GTM5_9ZZZZ</name>
<feature type="transmembrane region" description="Helical" evidence="1">
    <location>
        <begin position="27"/>
        <end position="55"/>
    </location>
</feature>
<dbReference type="AlphaFoldDB" id="J9GTM5"/>
<feature type="transmembrane region" description="Helical" evidence="1">
    <location>
        <begin position="67"/>
        <end position="86"/>
    </location>
</feature>
<evidence type="ECO:0000313" key="2">
    <source>
        <dbReference type="EMBL" id="EJX06058.1"/>
    </source>
</evidence>
<gene>
    <name evidence="2" type="ORF">EVA_05833</name>
</gene>
<accession>J9GTM5</accession>
<protein>
    <submittedName>
        <fullName evidence="2">ABC transporter permease</fullName>
    </submittedName>
</protein>
<feature type="non-terminal residue" evidence="2">
    <location>
        <position position="110"/>
    </location>
</feature>
<organism evidence="2">
    <name type="scientific">gut metagenome</name>
    <dbReference type="NCBI Taxonomy" id="749906"/>
    <lineage>
        <taxon>unclassified sequences</taxon>
        <taxon>metagenomes</taxon>
        <taxon>organismal metagenomes</taxon>
    </lineage>
</organism>
<keyword evidence="1" id="KW-0812">Transmembrane</keyword>
<comment type="caution">
    <text evidence="2">The sequence shown here is derived from an EMBL/GenBank/DDBJ whole genome shotgun (WGS) entry which is preliminary data.</text>
</comment>